<dbReference type="AlphaFoldDB" id="A0A9Q1JG00"/>
<comment type="caution">
    <text evidence="1">The sequence shown here is derived from an EMBL/GenBank/DDBJ whole genome shotgun (WGS) entry which is preliminary data.</text>
</comment>
<organism evidence="1 2">
    <name type="scientific">Carnegiea gigantea</name>
    <dbReference type="NCBI Taxonomy" id="171969"/>
    <lineage>
        <taxon>Eukaryota</taxon>
        <taxon>Viridiplantae</taxon>
        <taxon>Streptophyta</taxon>
        <taxon>Embryophyta</taxon>
        <taxon>Tracheophyta</taxon>
        <taxon>Spermatophyta</taxon>
        <taxon>Magnoliopsida</taxon>
        <taxon>eudicotyledons</taxon>
        <taxon>Gunneridae</taxon>
        <taxon>Pentapetalae</taxon>
        <taxon>Caryophyllales</taxon>
        <taxon>Cactineae</taxon>
        <taxon>Cactaceae</taxon>
        <taxon>Cactoideae</taxon>
        <taxon>Echinocereeae</taxon>
        <taxon>Carnegiea</taxon>
    </lineage>
</organism>
<evidence type="ECO:0000313" key="2">
    <source>
        <dbReference type="Proteomes" id="UP001153076"/>
    </source>
</evidence>
<sequence length="221" mass="23944">MGTQGSVTRRLRCSSHGPRGASVFSGAEGLIFSRTASRTMRGSGPIAPYIPSLYTPGRHSIRHRLRTGKLTVGFLSRDTTGVCLQRCLSPSRRCSTSFATCSGVAPPVSQTVSFALACSAKNNKESGQNQVKTPTKIGAASTLRNVLKVQGFHVTRLALPFPRPLYRLNCLSHESRDGPGLIIFPNVVMEVAGYLFLLPRGFLEGIPYWLTLVPIREVSPT</sequence>
<gene>
    <name evidence="1" type="ORF">Cgig2_002639</name>
</gene>
<dbReference type="EMBL" id="JAKOGI010003355">
    <property type="protein sequence ID" value="KAJ8420544.1"/>
    <property type="molecule type" value="Genomic_DNA"/>
</dbReference>
<evidence type="ECO:0000313" key="1">
    <source>
        <dbReference type="EMBL" id="KAJ8420544.1"/>
    </source>
</evidence>
<accession>A0A9Q1JG00</accession>
<protein>
    <submittedName>
        <fullName evidence="1">Uncharacterized protein</fullName>
    </submittedName>
</protein>
<keyword evidence="2" id="KW-1185">Reference proteome</keyword>
<reference evidence="1" key="1">
    <citation type="submission" date="2022-04" db="EMBL/GenBank/DDBJ databases">
        <title>Carnegiea gigantea Genome sequencing and assembly v2.</title>
        <authorList>
            <person name="Copetti D."/>
            <person name="Sanderson M.J."/>
            <person name="Burquez A."/>
            <person name="Wojciechowski M.F."/>
        </authorList>
    </citation>
    <scope>NUCLEOTIDE SEQUENCE</scope>
    <source>
        <strain evidence="1">SGP5-SGP5p</strain>
        <tissue evidence="1">Aerial part</tissue>
    </source>
</reference>
<name>A0A9Q1JG00_9CARY</name>
<dbReference type="Proteomes" id="UP001153076">
    <property type="component" value="Unassembled WGS sequence"/>
</dbReference>
<proteinExistence type="predicted"/>